<comment type="similarity">
    <text evidence="1">Belongs to the HipA Ser/Thr kinase family.</text>
</comment>
<dbReference type="OrthoDB" id="9805913at2"/>
<keyword evidence="2" id="KW-0808">Transferase</keyword>
<proteinExistence type="inferred from homology"/>
<accession>A0A240UI59</accession>
<organism evidence="7 8">
    <name type="scientific">Acidovorax carolinensis</name>
    <dbReference type="NCBI Taxonomy" id="553814"/>
    <lineage>
        <taxon>Bacteria</taxon>
        <taxon>Pseudomonadati</taxon>
        <taxon>Pseudomonadota</taxon>
        <taxon>Betaproteobacteria</taxon>
        <taxon>Burkholderiales</taxon>
        <taxon>Comamonadaceae</taxon>
        <taxon>Acidovorax</taxon>
    </lineage>
</organism>
<dbReference type="Pfam" id="PF07804">
    <property type="entry name" value="HipA_C"/>
    <property type="match status" value="1"/>
</dbReference>
<dbReference type="Pfam" id="PF13657">
    <property type="entry name" value="Couple_hipA"/>
    <property type="match status" value="1"/>
</dbReference>
<dbReference type="GO" id="GO:0004674">
    <property type="term" value="F:protein serine/threonine kinase activity"/>
    <property type="evidence" value="ECO:0007669"/>
    <property type="project" value="TreeGrafter"/>
</dbReference>
<geneLocation type="plasmid" evidence="7 8">
    <name>pACP4.1</name>
</geneLocation>
<keyword evidence="8" id="KW-1185">Reference proteome</keyword>
<feature type="region of interest" description="Disordered" evidence="4">
    <location>
        <begin position="460"/>
        <end position="491"/>
    </location>
</feature>
<feature type="domain" description="HipA-like C-terminal" evidence="5">
    <location>
        <begin position="191"/>
        <end position="415"/>
    </location>
</feature>
<evidence type="ECO:0000256" key="3">
    <source>
        <dbReference type="ARBA" id="ARBA00022777"/>
    </source>
</evidence>
<evidence type="ECO:0000256" key="4">
    <source>
        <dbReference type="SAM" id="MobiDB-lite"/>
    </source>
</evidence>
<dbReference type="Proteomes" id="UP000194440">
    <property type="component" value="Plasmid pACP4.1"/>
</dbReference>
<evidence type="ECO:0000259" key="5">
    <source>
        <dbReference type="Pfam" id="PF07804"/>
    </source>
</evidence>
<evidence type="ECO:0000313" key="8">
    <source>
        <dbReference type="Proteomes" id="UP000194440"/>
    </source>
</evidence>
<feature type="compositionally biased region" description="Low complexity" evidence="4">
    <location>
        <begin position="463"/>
        <end position="473"/>
    </location>
</feature>
<reference evidence="7" key="1">
    <citation type="submission" date="2017-05" db="EMBL/GenBank/DDBJ databases">
        <title>Polyphasic characterization of four soil-derived phenanthrene-degrading Acidovorax strains and proposal of Acidovorax phenanthrenivorans sp. nov.</title>
        <authorList>
            <person name="Singleton D."/>
            <person name="Lee J."/>
            <person name="Dickey A.N."/>
            <person name="Stroud A."/>
            <person name="Scholl E.H."/>
            <person name="Wright F.A."/>
            <person name="Aitken M.D."/>
        </authorList>
    </citation>
    <scope>NUCLEOTIDE SEQUENCE</scope>
    <source>
        <strain evidence="7">P4</strain>
        <plasmid evidence="7">pACP4.1</plasmid>
    </source>
</reference>
<dbReference type="InterPro" id="IPR017508">
    <property type="entry name" value="HipA_N1"/>
</dbReference>
<dbReference type="KEGG" id="acis:CBP35_19600"/>
<dbReference type="EMBL" id="CP021367">
    <property type="protein sequence ID" value="ART61181.1"/>
    <property type="molecule type" value="Genomic_DNA"/>
</dbReference>
<evidence type="ECO:0008006" key="9">
    <source>
        <dbReference type="Google" id="ProtNLM"/>
    </source>
</evidence>
<keyword evidence="3" id="KW-0418">Kinase</keyword>
<dbReference type="RefSeq" id="WP_086928952.1">
    <property type="nucleotide sequence ID" value="NZ_CP021363.1"/>
</dbReference>
<gene>
    <name evidence="7" type="ORF">CBP36_19645</name>
</gene>
<dbReference type="InterPro" id="IPR012893">
    <property type="entry name" value="HipA-like_C"/>
</dbReference>
<dbReference type="GO" id="GO:0005829">
    <property type="term" value="C:cytosol"/>
    <property type="evidence" value="ECO:0007669"/>
    <property type="project" value="TreeGrafter"/>
</dbReference>
<evidence type="ECO:0000256" key="2">
    <source>
        <dbReference type="ARBA" id="ARBA00022679"/>
    </source>
</evidence>
<dbReference type="AlphaFoldDB" id="A0A240UI59"/>
<protein>
    <recommendedName>
        <fullName evidence="9">Phosphatidylinositol kinase</fullName>
    </recommendedName>
</protein>
<evidence type="ECO:0000313" key="7">
    <source>
        <dbReference type="EMBL" id="ART61181.1"/>
    </source>
</evidence>
<name>A0A240UI59_9BURK</name>
<feature type="domain" description="HipA N-terminal subdomain 1" evidence="6">
    <location>
        <begin position="43"/>
        <end position="133"/>
    </location>
</feature>
<dbReference type="PANTHER" id="PTHR37419:SF8">
    <property type="entry name" value="TOXIN YJJJ"/>
    <property type="match status" value="1"/>
</dbReference>
<evidence type="ECO:0000259" key="6">
    <source>
        <dbReference type="Pfam" id="PF13657"/>
    </source>
</evidence>
<evidence type="ECO:0000256" key="1">
    <source>
        <dbReference type="ARBA" id="ARBA00010164"/>
    </source>
</evidence>
<keyword evidence="7" id="KW-0614">Plasmid</keyword>
<dbReference type="PANTHER" id="PTHR37419">
    <property type="entry name" value="SERINE/THREONINE-PROTEIN KINASE TOXIN HIPA"/>
    <property type="match status" value="1"/>
</dbReference>
<dbReference type="KEGG" id="acip:CBP36_19645"/>
<sequence length="491" mass="53915">MATRNTSILPRATQQVIVGMKTPAGIVSVGVLLVDRDTSAKADNSVGRFRYAPSYLRRPDAVPLDPIEIPLQEGEFRFGRMGGLPSAIRDSSPDNWGRTLIRQKFAAENYTAPIAEVDYLLCSPADRSGNLHFAVDFGRDGEPQWDKRALTPERIPEMTALKEHVIEALRNPHAVQGKPYPKEMDALLTGSGGARPKVNVSTRSGTIMIKMANPLEDKASNARLEEASIRMAAAVGVTTCAVQTNKETDQDFLLVKRFDISPEGHRLQMVSAMTVLNANDAPFDRTNWSYPQFARELDRWSSQPAVDKEMLFRAMVVRAMLSDADDHPRNYALIRDPMDPANRGGGSTLGQWRLAPMYDCVVGMGRGYKAPELAMALGDRGYEISEENILSRCASFGLSEPKARQIMKEIEAQVLNDFPKILDQCQVSSQDKLVAMQGVAPLADRHVENAVTALLNSAGADIPTQKPAATAPKPQEPQPARTGNTPNRLRP</sequence>
<feature type="compositionally biased region" description="Polar residues" evidence="4">
    <location>
        <begin position="481"/>
        <end position="491"/>
    </location>
</feature>
<dbReference type="InterPro" id="IPR052028">
    <property type="entry name" value="HipA_Ser/Thr_kinase"/>
</dbReference>